<dbReference type="InterPro" id="IPR053143">
    <property type="entry name" value="Arylsulfate_ST"/>
</dbReference>
<gene>
    <name evidence="1" type="ORF">K461DRAFT_233434</name>
</gene>
<organism evidence="1 2">
    <name type="scientific">Myriangium duriaei CBS 260.36</name>
    <dbReference type="NCBI Taxonomy" id="1168546"/>
    <lineage>
        <taxon>Eukaryota</taxon>
        <taxon>Fungi</taxon>
        <taxon>Dikarya</taxon>
        <taxon>Ascomycota</taxon>
        <taxon>Pezizomycotina</taxon>
        <taxon>Dothideomycetes</taxon>
        <taxon>Dothideomycetidae</taxon>
        <taxon>Myriangiales</taxon>
        <taxon>Myriangiaceae</taxon>
        <taxon>Myriangium</taxon>
    </lineage>
</organism>
<evidence type="ECO:0008006" key="3">
    <source>
        <dbReference type="Google" id="ProtNLM"/>
    </source>
</evidence>
<feature type="non-terminal residue" evidence="1">
    <location>
        <position position="1"/>
    </location>
</feature>
<dbReference type="Proteomes" id="UP000799439">
    <property type="component" value="Unassembled WGS sequence"/>
</dbReference>
<proteinExistence type="predicted"/>
<dbReference type="OrthoDB" id="5427350at2759"/>
<evidence type="ECO:0000313" key="2">
    <source>
        <dbReference type="Proteomes" id="UP000799439"/>
    </source>
</evidence>
<accession>A0A9P4IU93</accession>
<dbReference type="AlphaFoldDB" id="A0A9P4IU93"/>
<dbReference type="PANTHER" id="PTHR35340">
    <property type="entry name" value="PQQ ENZYME REPEAT PROTEIN-RELATED"/>
    <property type="match status" value="1"/>
</dbReference>
<sequence length="494" mass="56642">QLNSKYEIMYNVTATSEFQRADAHELFLTPHCTAIFTAYRESPYDLTTYNVTNGLLWDSYFEEVDLATQELRFSWQASKHINPLDTFWSPEYSPSFSNATGFDWFHINSIEKDRNGNYLVSSRHMHAIYYIAGTTGEVIWTLGGKQNNFTDMSDGRATDFAWQHHVRWVDDDLTMISLFDNRNTAHHTSERPVSRGVILRLDYAKGQVWLEHEYIGQQLKSLREGSMQVLRDSPNTESVLVAYGAQPAWTEFDKNGTILWDVAFGPFHLDRESADSYRGLKFNWTGSPSWKPRIAPGPRPDYTFRTNDSTFHVQVEDPSGSKLANNTAYFSWNGATEIDQWLVLASNSTPNLTTDNLWAQIPKTGFEDSSYVGESTKFVKALAIDKNNRVLGQTDYPHHGRHSYIRATFTQRKHWRYKSAEQNVASLISLWAERGCVLPIVQKPVHARCGSIHHSRGCDKHIHDRFCDNILQEAYYNKGWIGTSLCSRICTSRG</sequence>
<dbReference type="InterPro" id="IPR039535">
    <property type="entry name" value="ASST-like"/>
</dbReference>
<comment type="caution">
    <text evidence="1">The sequence shown here is derived from an EMBL/GenBank/DDBJ whole genome shotgun (WGS) entry which is preliminary data.</text>
</comment>
<dbReference type="Pfam" id="PF14269">
    <property type="entry name" value="Arylsulfotran_2"/>
    <property type="match status" value="1"/>
</dbReference>
<keyword evidence="2" id="KW-1185">Reference proteome</keyword>
<dbReference type="PANTHER" id="PTHR35340:SF5">
    <property type="entry name" value="ASST-DOMAIN-CONTAINING PROTEIN"/>
    <property type="match status" value="1"/>
</dbReference>
<protein>
    <recommendedName>
        <fullName evidence="3">ASST-domain-containing protein</fullName>
    </recommendedName>
</protein>
<dbReference type="EMBL" id="ML996094">
    <property type="protein sequence ID" value="KAF2147947.1"/>
    <property type="molecule type" value="Genomic_DNA"/>
</dbReference>
<name>A0A9P4IU93_9PEZI</name>
<evidence type="ECO:0000313" key="1">
    <source>
        <dbReference type="EMBL" id="KAF2147947.1"/>
    </source>
</evidence>
<reference evidence="1" key="1">
    <citation type="journal article" date="2020" name="Stud. Mycol.">
        <title>101 Dothideomycetes genomes: a test case for predicting lifestyles and emergence of pathogens.</title>
        <authorList>
            <person name="Haridas S."/>
            <person name="Albert R."/>
            <person name="Binder M."/>
            <person name="Bloem J."/>
            <person name="Labutti K."/>
            <person name="Salamov A."/>
            <person name="Andreopoulos B."/>
            <person name="Baker S."/>
            <person name="Barry K."/>
            <person name="Bills G."/>
            <person name="Bluhm B."/>
            <person name="Cannon C."/>
            <person name="Castanera R."/>
            <person name="Culley D."/>
            <person name="Daum C."/>
            <person name="Ezra D."/>
            <person name="Gonzalez J."/>
            <person name="Henrissat B."/>
            <person name="Kuo A."/>
            <person name="Liang C."/>
            <person name="Lipzen A."/>
            <person name="Lutzoni F."/>
            <person name="Magnuson J."/>
            <person name="Mondo S."/>
            <person name="Nolan M."/>
            <person name="Ohm R."/>
            <person name="Pangilinan J."/>
            <person name="Park H.-J."/>
            <person name="Ramirez L."/>
            <person name="Alfaro M."/>
            <person name="Sun H."/>
            <person name="Tritt A."/>
            <person name="Yoshinaga Y."/>
            <person name="Zwiers L.-H."/>
            <person name="Turgeon B."/>
            <person name="Goodwin S."/>
            <person name="Spatafora J."/>
            <person name="Crous P."/>
            <person name="Grigoriev I."/>
        </authorList>
    </citation>
    <scope>NUCLEOTIDE SEQUENCE</scope>
    <source>
        <strain evidence="1">CBS 260.36</strain>
    </source>
</reference>